<dbReference type="Pfam" id="PF00917">
    <property type="entry name" value="MATH"/>
    <property type="match status" value="1"/>
</dbReference>
<dbReference type="SMART" id="SM00225">
    <property type="entry name" value="BTB"/>
    <property type="match status" value="1"/>
</dbReference>
<organism evidence="2 3">
    <name type="scientific">Caenorhabditis angaria</name>
    <dbReference type="NCBI Taxonomy" id="860376"/>
    <lineage>
        <taxon>Eukaryota</taxon>
        <taxon>Metazoa</taxon>
        <taxon>Ecdysozoa</taxon>
        <taxon>Nematoda</taxon>
        <taxon>Chromadorea</taxon>
        <taxon>Rhabditida</taxon>
        <taxon>Rhabditina</taxon>
        <taxon>Rhabditomorpha</taxon>
        <taxon>Rhabditoidea</taxon>
        <taxon>Rhabditidae</taxon>
        <taxon>Peloderinae</taxon>
        <taxon>Caenorhabditis</taxon>
    </lineage>
</organism>
<dbReference type="PROSITE" id="PS50097">
    <property type="entry name" value="BTB"/>
    <property type="match status" value="1"/>
</dbReference>
<dbReference type="Pfam" id="PF00651">
    <property type="entry name" value="BTB"/>
    <property type="match status" value="1"/>
</dbReference>
<keyword evidence="3" id="KW-1185">Reference proteome</keyword>
<dbReference type="SUPFAM" id="SSF54695">
    <property type="entry name" value="POZ domain"/>
    <property type="match status" value="1"/>
</dbReference>
<dbReference type="Gene3D" id="2.60.210.10">
    <property type="entry name" value="Apoptosis, Tumor Necrosis Factor Receptor Associated Protein 2, Chain A"/>
    <property type="match status" value="1"/>
</dbReference>
<dbReference type="Gene3D" id="3.30.710.10">
    <property type="entry name" value="Potassium Channel Kv1.1, Chain A"/>
    <property type="match status" value="1"/>
</dbReference>
<evidence type="ECO:0000313" key="2">
    <source>
        <dbReference type="EMBL" id="CAI5440601.1"/>
    </source>
</evidence>
<dbReference type="InterPro" id="IPR002083">
    <property type="entry name" value="MATH/TRAF_dom"/>
</dbReference>
<accession>A0A9P1IAK8</accession>
<dbReference type="SUPFAM" id="SSF49599">
    <property type="entry name" value="TRAF domain-like"/>
    <property type="match status" value="1"/>
</dbReference>
<sequence>MHPTIEKSQKLRLKVEGIRELGANKIYSAAIRIGDQDWKLASNIEEGKFNIFLVCETNSEQKNWLCEVNAEVSMLKQIGNGSNLTQEFIHHFDFNNREKKVEFCKLEFIDNGFEVDKNVFIEIEFDYKFYNFAELFPNYIDRLISVEEVEFKVNKMQLASASEYFYDLFVTKDSTASKILLEYNSSEFMQFLAAIQPNSIEVTASNYQSLMRSAQEFRASFLHYKIEHFLIWFKDLELFEKLKLADKYNYTLLRRFCVKSIDDLGNIKIISMKPEFENLSTESKFRILRRGIDIV</sequence>
<reference evidence="2" key="1">
    <citation type="submission" date="2022-11" db="EMBL/GenBank/DDBJ databases">
        <authorList>
            <person name="Kikuchi T."/>
        </authorList>
    </citation>
    <scope>NUCLEOTIDE SEQUENCE</scope>
    <source>
        <strain evidence="2">PS1010</strain>
    </source>
</reference>
<dbReference type="CDD" id="cd18186">
    <property type="entry name" value="BTB_POZ_ZBTB_KLHL-like"/>
    <property type="match status" value="1"/>
</dbReference>
<evidence type="ECO:0000259" key="1">
    <source>
        <dbReference type="PROSITE" id="PS50097"/>
    </source>
</evidence>
<evidence type="ECO:0000313" key="3">
    <source>
        <dbReference type="Proteomes" id="UP001152747"/>
    </source>
</evidence>
<feature type="domain" description="BTB" evidence="1">
    <location>
        <begin position="140"/>
        <end position="204"/>
    </location>
</feature>
<dbReference type="InterPro" id="IPR000210">
    <property type="entry name" value="BTB/POZ_dom"/>
</dbReference>
<dbReference type="AlphaFoldDB" id="A0A9P1IAK8"/>
<gene>
    <name evidence="2" type="ORF">CAMP_LOCUS3238</name>
</gene>
<dbReference type="InterPro" id="IPR011333">
    <property type="entry name" value="SKP1/BTB/POZ_sf"/>
</dbReference>
<dbReference type="PANTHER" id="PTHR22744:SF14">
    <property type="entry name" value="BTB DOMAIN-CONTAINING PROTEIN-RELATED"/>
    <property type="match status" value="1"/>
</dbReference>
<dbReference type="PANTHER" id="PTHR22744">
    <property type="entry name" value="HELIX LOOP HELIX PROTEIN 21-RELATED"/>
    <property type="match status" value="1"/>
</dbReference>
<dbReference type="Proteomes" id="UP001152747">
    <property type="component" value="Unassembled WGS sequence"/>
</dbReference>
<protein>
    <recommendedName>
        <fullName evidence="1">BTB domain-containing protein</fullName>
    </recommendedName>
</protein>
<comment type="caution">
    <text evidence="2">The sequence shown here is derived from an EMBL/GenBank/DDBJ whole genome shotgun (WGS) entry which is preliminary data.</text>
</comment>
<dbReference type="EMBL" id="CANHGI010000002">
    <property type="protein sequence ID" value="CAI5440601.1"/>
    <property type="molecule type" value="Genomic_DNA"/>
</dbReference>
<dbReference type="CDD" id="cd00121">
    <property type="entry name" value="MATH"/>
    <property type="match status" value="1"/>
</dbReference>
<dbReference type="InterPro" id="IPR008974">
    <property type="entry name" value="TRAF-like"/>
</dbReference>
<proteinExistence type="predicted"/>
<name>A0A9P1IAK8_9PELO</name>